<dbReference type="InterPro" id="IPR000757">
    <property type="entry name" value="Beta-glucanase-like"/>
</dbReference>
<dbReference type="PANTHER" id="PTHR10963:SF24">
    <property type="entry name" value="GLYCOSIDASE C21B10.07-RELATED"/>
    <property type="match status" value="1"/>
</dbReference>
<dbReference type="InParanoid" id="A0A1Z5KMA1"/>
<dbReference type="EMBL" id="BDSP01000257">
    <property type="protein sequence ID" value="GAX27453.1"/>
    <property type="molecule type" value="Genomic_DNA"/>
</dbReference>
<feature type="transmembrane region" description="Helical" evidence="1">
    <location>
        <begin position="110"/>
        <end position="132"/>
    </location>
</feature>
<dbReference type="PANTHER" id="PTHR10963">
    <property type="entry name" value="GLYCOSYL HYDROLASE-RELATED"/>
    <property type="match status" value="1"/>
</dbReference>
<sequence>MSFQKETLVPLVDDSDYDAKNLYPSDDDFDDEDLADMMPEQRFEARMAERLSVRLLAISDDDEEGYHRELRKSLRLLHVSSSGDLESKPSASALFVEKDVDFITLARRHLWIMILIAIGGLFIVGSVLWWGVRLLGPPYQPAGPYELIERQEGEDFFQYYTFYEGKDSAGSDGYNMYVNMQKAKDIGIVNITMESDELDVYQFDGEADVHKRNKEEPFVYMLSAPTPEGPRDSIRLEGIRRFNRGLFIIDVRHMPTGCGVWPAFWLTDEANWPVNGEIDIVEGVNYQSEAKTALHSTKGCSMTDIPLGVMTGTWDTAQGIPDAKTGIPDMTLRYARNCFVYDQHQWLNQGCVAVDQQGGTLGGPLNEKGGGVYALEWDPLNRHIRSWVFTPHSTVPENLVEAIRTASLPPEDRIDPDPSLWPIPYAYYAIGEETDCPSSHFRHMRLVFNTAFCGSVAGNRYQMDCPKQAKEFPTCNAWIKSDPDEMKDAYWKVRGVYVYERRWERRLTNY</sequence>
<reference evidence="3 4" key="1">
    <citation type="journal article" date="2015" name="Plant Cell">
        <title>Oil accumulation by the oleaginous diatom Fistulifera solaris as revealed by the genome and transcriptome.</title>
        <authorList>
            <person name="Tanaka T."/>
            <person name="Maeda Y."/>
            <person name="Veluchamy A."/>
            <person name="Tanaka M."/>
            <person name="Abida H."/>
            <person name="Marechal E."/>
            <person name="Bowler C."/>
            <person name="Muto M."/>
            <person name="Sunaga Y."/>
            <person name="Tanaka M."/>
            <person name="Yoshino T."/>
            <person name="Taniguchi T."/>
            <person name="Fukuda Y."/>
            <person name="Nemoto M."/>
            <person name="Matsumoto M."/>
            <person name="Wong P.S."/>
            <person name="Aburatani S."/>
            <person name="Fujibuchi W."/>
        </authorList>
    </citation>
    <scope>NUCLEOTIDE SEQUENCE [LARGE SCALE GENOMIC DNA]</scope>
    <source>
        <strain evidence="3 4">JPCC DA0580</strain>
    </source>
</reference>
<dbReference type="Proteomes" id="UP000198406">
    <property type="component" value="Unassembled WGS sequence"/>
</dbReference>
<dbReference type="PROSITE" id="PS51762">
    <property type="entry name" value="GH16_2"/>
    <property type="match status" value="1"/>
</dbReference>
<feature type="domain" description="GH16" evidence="2">
    <location>
        <begin position="138"/>
        <end position="433"/>
    </location>
</feature>
<evidence type="ECO:0000259" key="2">
    <source>
        <dbReference type="PROSITE" id="PS51762"/>
    </source>
</evidence>
<dbReference type="OrthoDB" id="192832at2759"/>
<dbReference type="InterPro" id="IPR013320">
    <property type="entry name" value="ConA-like_dom_sf"/>
</dbReference>
<dbReference type="SUPFAM" id="SSF49899">
    <property type="entry name" value="Concanavalin A-like lectins/glucanases"/>
    <property type="match status" value="1"/>
</dbReference>
<proteinExistence type="predicted"/>
<dbReference type="AlphaFoldDB" id="A0A1Z5KMA1"/>
<dbReference type="Pfam" id="PF26113">
    <property type="entry name" value="GH16_XgeA"/>
    <property type="match status" value="1"/>
</dbReference>
<evidence type="ECO:0000313" key="3">
    <source>
        <dbReference type="EMBL" id="GAX27453.1"/>
    </source>
</evidence>
<gene>
    <name evidence="3" type="ORF">FisN_23Hh083</name>
</gene>
<name>A0A1Z5KMA1_FISSO</name>
<evidence type="ECO:0000313" key="4">
    <source>
        <dbReference type="Proteomes" id="UP000198406"/>
    </source>
</evidence>
<protein>
    <recommendedName>
        <fullName evidence="2">GH16 domain-containing protein</fullName>
    </recommendedName>
</protein>
<keyword evidence="4" id="KW-1185">Reference proteome</keyword>
<keyword evidence="1" id="KW-0472">Membrane</keyword>
<dbReference type="InterPro" id="IPR050546">
    <property type="entry name" value="Glycosyl_Hydrlase_16"/>
</dbReference>
<evidence type="ECO:0000256" key="1">
    <source>
        <dbReference type="SAM" id="Phobius"/>
    </source>
</evidence>
<keyword evidence="1" id="KW-1133">Transmembrane helix</keyword>
<organism evidence="3 4">
    <name type="scientific">Fistulifera solaris</name>
    <name type="common">Oleaginous diatom</name>
    <dbReference type="NCBI Taxonomy" id="1519565"/>
    <lineage>
        <taxon>Eukaryota</taxon>
        <taxon>Sar</taxon>
        <taxon>Stramenopiles</taxon>
        <taxon>Ochrophyta</taxon>
        <taxon>Bacillariophyta</taxon>
        <taxon>Bacillariophyceae</taxon>
        <taxon>Bacillariophycidae</taxon>
        <taxon>Naviculales</taxon>
        <taxon>Naviculaceae</taxon>
        <taxon>Fistulifera</taxon>
    </lineage>
</organism>
<accession>A0A1Z5KMA1</accession>
<keyword evidence="1" id="KW-0812">Transmembrane</keyword>
<comment type="caution">
    <text evidence="3">The sequence shown here is derived from an EMBL/GenBank/DDBJ whole genome shotgun (WGS) entry which is preliminary data.</text>
</comment>
<dbReference type="GO" id="GO:0009251">
    <property type="term" value="P:glucan catabolic process"/>
    <property type="evidence" value="ECO:0007669"/>
    <property type="project" value="TreeGrafter"/>
</dbReference>
<dbReference type="GO" id="GO:0004553">
    <property type="term" value="F:hydrolase activity, hydrolyzing O-glycosyl compounds"/>
    <property type="evidence" value="ECO:0007669"/>
    <property type="project" value="InterPro"/>
</dbReference>
<dbReference type="Gene3D" id="2.60.120.200">
    <property type="match status" value="1"/>
</dbReference>